<dbReference type="Proteomes" id="UP000288361">
    <property type="component" value="Unassembled WGS sequence"/>
</dbReference>
<reference evidence="2 3" key="1">
    <citation type="journal article" date="2011" name="Front. Microbiol.">
        <title>Genomic signatures of strain selection and enhancement in Bacillus atrophaeus var. globigii, a historical biowarfare simulant.</title>
        <authorList>
            <person name="Gibbons H.S."/>
            <person name="Broomall S.M."/>
            <person name="McNew L.A."/>
            <person name="Daligault H."/>
            <person name="Chapman C."/>
            <person name="Bruce D."/>
            <person name="Karavis M."/>
            <person name="Krepps M."/>
            <person name="McGregor P.A."/>
            <person name="Hong C."/>
            <person name="Park K.H."/>
            <person name="Akmal A."/>
            <person name="Feldman A."/>
            <person name="Lin J.S."/>
            <person name="Chang W.E."/>
            <person name="Higgs B.W."/>
            <person name="Demirev P."/>
            <person name="Lindquist J."/>
            <person name="Liem A."/>
            <person name="Fochler E."/>
            <person name="Read T.D."/>
            <person name="Tapia R."/>
            <person name="Johnson S."/>
            <person name="Bishop-Lilly K.A."/>
            <person name="Detter C."/>
            <person name="Han C."/>
            <person name="Sozhamannan S."/>
            <person name="Rosenzweig C.N."/>
            <person name="Skowronski E.W."/>
        </authorList>
    </citation>
    <scope>NUCLEOTIDE SEQUENCE [LARGE SCALE GENOMIC DNA]</scope>
    <source>
        <strain evidence="2 3">TPS4-2</strain>
    </source>
</reference>
<evidence type="ECO:0000313" key="3">
    <source>
        <dbReference type="Proteomes" id="UP000288361"/>
    </source>
</evidence>
<feature type="domain" description="HDOD" evidence="1">
    <location>
        <begin position="22"/>
        <end position="215"/>
    </location>
</feature>
<dbReference type="Pfam" id="PF08668">
    <property type="entry name" value="HDOD"/>
    <property type="match status" value="1"/>
</dbReference>
<dbReference type="RefSeq" id="WP_126752427.1">
    <property type="nucleotide sequence ID" value="NZ_JBHUMT010000015.1"/>
</dbReference>
<evidence type="ECO:0000259" key="1">
    <source>
        <dbReference type="PROSITE" id="PS51833"/>
    </source>
</evidence>
<gene>
    <name evidence="2" type="ORF">CWI73_08785</name>
</gene>
<protein>
    <submittedName>
        <fullName evidence="2">Histidine kinase</fullName>
    </submittedName>
</protein>
<dbReference type="InterPro" id="IPR052340">
    <property type="entry name" value="RNase_Y/CdgJ"/>
</dbReference>
<dbReference type="PROSITE" id="PS51833">
    <property type="entry name" value="HDOD"/>
    <property type="match status" value="1"/>
</dbReference>
<name>A0A432YRE7_9GAMM</name>
<dbReference type="GO" id="GO:0016301">
    <property type="term" value="F:kinase activity"/>
    <property type="evidence" value="ECO:0007669"/>
    <property type="project" value="UniProtKB-KW"/>
</dbReference>
<keyword evidence="2" id="KW-0418">Kinase</keyword>
<organism evidence="2 3">
    <name type="scientific">Idiomarina piscisalsi</name>
    <dbReference type="NCBI Taxonomy" id="1096243"/>
    <lineage>
        <taxon>Bacteria</taxon>
        <taxon>Pseudomonadati</taxon>
        <taxon>Pseudomonadota</taxon>
        <taxon>Gammaproteobacteria</taxon>
        <taxon>Alteromonadales</taxon>
        <taxon>Idiomarinaceae</taxon>
        <taxon>Idiomarina</taxon>
    </lineage>
</organism>
<sequence>MVSQNALYLLIDERLQRDELTLPGLPKTAEQVRNATLDPDCNLHDLAHIIQQDAVLSARLIRLANSAYLGGRNKAESLMQALTRIGMRRIRTLAFAMAMEQVFEPDNDIVKMFSEQYIKESRQIAAASVVITKDLQRRGIGHRLHQDVSLLAGMVSRIGVTPILRMASEFEDSFANPTFINECISQLSSPLGTNILKYWQFTPNLVQVPLHYDKGRTNLDDAITVNYCDIVHLASLLTGNNSGERQNVTVVEYELRGVIESADFWQQDSTQESYHQVLDLFG</sequence>
<dbReference type="PANTHER" id="PTHR33525">
    <property type="match status" value="1"/>
</dbReference>
<dbReference type="EMBL" id="PIQA01000006">
    <property type="protein sequence ID" value="RUO64245.1"/>
    <property type="molecule type" value="Genomic_DNA"/>
</dbReference>
<dbReference type="InterPro" id="IPR013976">
    <property type="entry name" value="HDOD"/>
</dbReference>
<accession>A0A432YRE7</accession>
<dbReference type="AlphaFoldDB" id="A0A432YRE7"/>
<dbReference type="Gene3D" id="1.10.3210.10">
    <property type="entry name" value="Hypothetical protein af1432"/>
    <property type="match status" value="1"/>
</dbReference>
<dbReference type="PANTHER" id="PTHR33525:SF3">
    <property type="entry name" value="RIBONUCLEASE Y"/>
    <property type="match status" value="1"/>
</dbReference>
<comment type="caution">
    <text evidence="2">The sequence shown here is derived from an EMBL/GenBank/DDBJ whole genome shotgun (WGS) entry which is preliminary data.</text>
</comment>
<keyword evidence="2" id="KW-0808">Transferase</keyword>
<dbReference type="SUPFAM" id="SSF109604">
    <property type="entry name" value="HD-domain/PDEase-like"/>
    <property type="match status" value="1"/>
</dbReference>
<proteinExistence type="predicted"/>
<evidence type="ECO:0000313" key="2">
    <source>
        <dbReference type="EMBL" id="RUO64245.1"/>
    </source>
</evidence>